<comment type="caution">
    <text evidence="3">The sequence shown here is derived from an EMBL/GenBank/DDBJ whole genome shotgun (WGS) entry which is preliminary data.</text>
</comment>
<proteinExistence type="predicted"/>
<accession>A0ABU4MZM5</accession>
<dbReference type="RefSeq" id="WP_193382855.1">
    <property type="nucleotide sequence ID" value="NZ_JABXWI010000031.1"/>
</dbReference>
<protein>
    <recommendedName>
        <fullName evidence="5">Holin</fullName>
    </recommendedName>
</protein>
<evidence type="ECO:0008006" key="5">
    <source>
        <dbReference type="Google" id="ProtNLM"/>
    </source>
</evidence>
<sequence length="103" mass="10869">MKNPKATAIEATVLVSSGIVAAILGTQLADRNVDTAAILTAVLAVLTASQYFANQLTQGLRTTFYTCPTKGCPVSIRAKQVGDAEQGRLRSIATDHTRHGDAR</sequence>
<keyword evidence="2" id="KW-0472">Membrane</keyword>
<feature type="transmembrane region" description="Helical" evidence="2">
    <location>
        <begin position="7"/>
        <end position="29"/>
    </location>
</feature>
<reference evidence="3 4" key="1">
    <citation type="journal article" date="2023" name="Microb. Genom.">
        <title>Mesoterricola silvestris gen. nov., sp. nov., Mesoterricola sediminis sp. nov., Geothrix oryzae sp. nov., Geothrix edaphica sp. nov., Geothrix rubra sp. nov., and Geothrix limicola sp. nov., six novel members of Acidobacteriota isolated from soils.</title>
        <authorList>
            <person name="Weisberg A.J."/>
            <person name="Pearce E."/>
            <person name="Kramer C.G."/>
            <person name="Chang J.H."/>
            <person name="Clarke C.R."/>
        </authorList>
    </citation>
    <scope>NUCLEOTIDE SEQUENCE [LARGE SCALE GENOMIC DNA]</scope>
    <source>
        <strain evidence="3 4">NE20-4-1</strain>
    </source>
</reference>
<dbReference type="EMBL" id="JARAWJ010000039">
    <property type="protein sequence ID" value="MDX3042546.1"/>
    <property type="molecule type" value="Genomic_DNA"/>
</dbReference>
<gene>
    <name evidence="3" type="ORF">PV383_35995</name>
</gene>
<name>A0ABU4MZM5_9ACTN</name>
<evidence type="ECO:0000256" key="2">
    <source>
        <dbReference type="SAM" id="Phobius"/>
    </source>
</evidence>
<feature type="region of interest" description="Disordered" evidence="1">
    <location>
        <begin position="84"/>
        <end position="103"/>
    </location>
</feature>
<feature type="transmembrane region" description="Helical" evidence="2">
    <location>
        <begin position="35"/>
        <end position="53"/>
    </location>
</feature>
<keyword evidence="2" id="KW-1133">Transmembrane helix</keyword>
<evidence type="ECO:0000256" key="1">
    <source>
        <dbReference type="SAM" id="MobiDB-lite"/>
    </source>
</evidence>
<keyword evidence="2" id="KW-0812">Transmembrane</keyword>
<evidence type="ECO:0000313" key="4">
    <source>
        <dbReference type="Proteomes" id="UP001282474"/>
    </source>
</evidence>
<evidence type="ECO:0000313" key="3">
    <source>
        <dbReference type="EMBL" id="MDX3042546.1"/>
    </source>
</evidence>
<organism evidence="3 4">
    <name type="scientific">Streptomyces caniscabiei</name>
    <dbReference type="NCBI Taxonomy" id="2746961"/>
    <lineage>
        <taxon>Bacteria</taxon>
        <taxon>Bacillati</taxon>
        <taxon>Actinomycetota</taxon>
        <taxon>Actinomycetes</taxon>
        <taxon>Kitasatosporales</taxon>
        <taxon>Streptomycetaceae</taxon>
        <taxon>Streptomyces</taxon>
    </lineage>
</organism>
<dbReference type="Proteomes" id="UP001282474">
    <property type="component" value="Unassembled WGS sequence"/>
</dbReference>
<keyword evidence="4" id="KW-1185">Reference proteome</keyword>